<reference evidence="5" key="1">
    <citation type="submission" date="2021-01" db="EMBL/GenBank/DDBJ databases">
        <authorList>
            <person name="Corre E."/>
            <person name="Pelletier E."/>
            <person name="Niang G."/>
            <person name="Scheremetjew M."/>
            <person name="Finn R."/>
            <person name="Kale V."/>
            <person name="Holt S."/>
            <person name="Cochrane G."/>
            <person name="Meng A."/>
            <person name="Brown T."/>
            <person name="Cohen L."/>
        </authorList>
    </citation>
    <scope>NUCLEOTIDE SEQUENCE</scope>
    <source>
        <strain evidence="5">CCMP2877</strain>
    </source>
</reference>
<feature type="domain" description="PCI" evidence="4">
    <location>
        <begin position="243"/>
        <end position="414"/>
    </location>
</feature>
<dbReference type="InterPro" id="IPR040773">
    <property type="entry name" value="Rpn6_N"/>
</dbReference>
<dbReference type="InterPro" id="IPR050871">
    <property type="entry name" value="26S_Proteasome/COP9_Components"/>
</dbReference>
<name>A0A7S1U4P1_9STRA</name>
<feature type="compositionally biased region" description="Low complexity" evidence="3">
    <location>
        <begin position="1"/>
        <end position="17"/>
    </location>
</feature>
<evidence type="ECO:0000313" key="5">
    <source>
        <dbReference type="EMBL" id="CAD9256845.1"/>
    </source>
</evidence>
<dbReference type="GO" id="GO:0000502">
    <property type="term" value="C:proteasome complex"/>
    <property type="evidence" value="ECO:0007669"/>
    <property type="project" value="UniProtKB-KW"/>
</dbReference>
<accession>A0A7S1U4P1</accession>
<dbReference type="PANTHER" id="PTHR10678">
    <property type="entry name" value="26S PROTEASOME NON-ATPASE REGULATORY SUBUNIT 11/COP9 SIGNALOSOME COMPLEX SUBUNIT 2"/>
    <property type="match status" value="1"/>
</dbReference>
<gene>
    <name evidence="5" type="ORF">PPAR1163_LOCUS15216</name>
</gene>
<evidence type="ECO:0000256" key="3">
    <source>
        <dbReference type="SAM" id="MobiDB-lite"/>
    </source>
</evidence>
<dbReference type="SUPFAM" id="SSF46785">
    <property type="entry name" value="Winged helix' DNA-binding domain"/>
    <property type="match status" value="1"/>
</dbReference>
<dbReference type="EMBL" id="HBGJ01023836">
    <property type="protein sequence ID" value="CAD9256845.1"/>
    <property type="molecule type" value="Transcribed_RNA"/>
</dbReference>
<proteinExistence type="inferred from homology"/>
<sequence>MAEAMEIEAPAPAAEAPDAPEEVHPLVEKMNKLEAMLEADPETQLSALRAEASSVLAEEEASEGALKAKEAAMYMVGKLLSKAADLEGLKALLFENGAFFGAIPKAKTAKIVRNILDMVKAVPDSLAMQVDLTSAVVAWCIEEKRTFLKHRMQARFSNLQYLQGEYHDGLRTTSTLLRELKKLDDKQLLLDTHLVEAKLHHALRNLPKSKAALTASRTAANSVYISPTLQAELDEMSGKLYCEEEDYHTAFSYFLESFEGFDQGKDSRAICCLRYMILCKILGGHAGEVGSVLSGKKAVKYAGPDLEGLVEIAEAAKKRSLETFKAAHEAHAAELNADVLIAHHLEKLYEQMLDNNLLKLIEPFSCVEIAHVAELINLPVTTVERKLGLMILDGKLAGTLDQGRGVLLVYEAQEEDKAYKLGLNVIENMDAVMSSLFRRAAKLH</sequence>
<evidence type="ECO:0000259" key="4">
    <source>
        <dbReference type="PROSITE" id="PS50250"/>
    </source>
</evidence>
<evidence type="ECO:0000256" key="2">
    <source>
        <dbReference type="ARBA" id="ARBA00022942"/>
    </source>
</evidence>
<dbReference type="SMART" id="SM00088">
    <property type="entry name" value="PINT"/>
    <property type="match status" value="1"/>
</dbReference>
<comment type="similarity">
    <text evidence="1">Belongs to the proteasome subunit S9 family.</text>
</comment>
<organism evidence="5">
    <name type="scientific">Phaeomonas parva</name>
    <dbReference type="NCBI Taxonomy" id="124430"/>
    <lineage>
        <taxon>Eukaryota</taxon>
        <taxon>Sar</taxon>
        <taxon>Stramenopiles</taxon>
        <taxon>Ochrophyta</taxon>
        <taxon>Pinguiophyceae</taxon>
        <taxon>Pinguiochrysidales</taxon>
        <taxon>Pinguiochrysidaceae</taxon>
        <taxon>Phaeomonas</taxon>
    </lineage>
</organism>
<dbReference type="Pfam" id="PF01399">
    <property type="entry name" value="PCI"/>
    <property type="match status" value="1"/>
</dbReference>
<dbReference type="PROSITE" id="PS50250">
    <property type="entry name" value="PCI"/>
    <property type="match status" value="1"/>
</dbReference>
<feature type="region of interest" description="Disordered" evidence="3">
    <location>
        <begin position="1"/>
        <end position="21"/>
    </location>
</feature>
<dbReference type="AlphaFoldDB" id="A0A7S1U4P1"/>
<dbReference type="SMART" id="SM00753">
    <property type="entry name" value="PAM"/>
    <property type="match status" value="1"/>
</dbReference>
<dbReference type="InterPro" id="IPR036390">
    <property type="entry name" value="WH_DNA-bd_sf"/>
</dbReference>
<dbReference type="Gene3D" id="1.25.40.570">
    <property type="match status" value="1"/>
</dbReference>
<dbReference type="Pfam" id="PF18055">
    <property type="entry name" value="RPN6_N"/>
    <property type="match status" value="1"/>
</dbReference>
<evidence type="ECO:0000256" key="1">
    <source>
        <dbReference type="ARBA" id="ARBA00007454"/>
    </source>
</evidence>
<protein>
    <recommendedName>
        <fullName evidence="4">PCI domain-containing protein</fullName>
    </recommendedName>
</protein>
<keyword evidence="2" id="KW-0647">Proteasome</keyword>
<dbReference type="InterPro" id="IPR000717">
    <property type="entry name" value="PCI_dom"/>
</dbReference>